<feature type="compositionally biased region" description="Basic and acidic residues" evidence="1">
    <location>
        <begin position="53"/>
        <end position="64"/>
    </location>
</feature>
<protein>
    <submittedName>
        <fullName evidence="2">Uncharacterized protein</fullName>
    </submittedName>
</protein>
<dbReference type="EMBL" id="JAZAVK010000097">
    <property type="protein sequence ID" value="KAK7423617.1"/>
    <property type="molecule type" value="Genomic_DNA"/>
</dbReference>
<feature type="region of interest" description="Disordered" evidence="1">
    <location>
        <begin position="50"/>
        <end position="113"/>
    </location>
</feature>
<feature type="compositionally biased region" description="Basic and acidic residues" evidence="1">
    <location>
        <begin position="72"/>
        <end position="101"/>
    </location>
</feature>
<keyword evidence="3" id="KW-1185">Reference proteome</keyword>
<name>A0ABR1HS19_9HYPO</name>
<evidence type="ECO:0000313" key="2">
    <source>
        <dbReference type="EMBL" id="KAK7423617.1"/>
    </source>
</evidence>
<reference evidence="2 3" key="1">
    <citation type="journal article" date="2025" name="Microbiol. Resour. Announc.">
        <title>Draft genome sequences for Neonectria magnoliae and Neonectria punicea, canker pathogens of Liriodendron tulipifera and Acer saccharum in West Virginia.</title>
        <authorList>
            <person name="Petronek H.M."/>
            <person name="Kasson M.T."/>
            <person name="Metheny A.M."/>
            <person name="Stauder C.M."/>
            <person name="Lovett B."/>
            <person name="Lynch S.C."/>
            <person name="Garnas J.R."/>
            <person name="Kasson L.R."/>
            <person name="Stajich J.E."/>
        </authorList>
    </citation>
    <scope>NUCLEOTIDE SEQUENCE [LARGE SCALE GENOMIC DNA]</scope>
    <source>
        <strain evidence="2 3">NRRL 64651</strain>
    </source>
</reference>
<dbReference type="Proteomes" id="UP001498421">
    <property type="component" value="Unassembled WGS sequence"/>
</dbReference>
<evidence type="ECO:0000256" key="1">
    <source>
        <dbReference type="SAM" id="MobiDB-lite"/>
    </source>
</evidence>
<evidence type="ECO:0000313" key="3">
    <source>
        <dbReference type="Proteomes" id="UP001498421"/>
    </source>
</evidence>
<sequence>MASPTASIAKSEPVLSPPDKLTSIALQSVGKPDPSAEMARPATTNVSLVTIIKHKDPAMKDRALPRARKQSRRPENGDAGKHDAQGDERRQAPQRYEKHGMVEGPVELNGHEA</sequence>
<proteinExistence type="predicted"/>
<comment type="caution">
    <text evidence="2">The sequence shown here is derived from an EMBL/GenBank/DDBJ whole genome shotgun (WGS) entry which is preliminary data.</text>
</comment>
<gene>
    <name evidence="2" type="ORF">QQZ08_008971</name>
</gene>
<accession>A0ABR1HS19</accession>
<organism evidence="2 3">
    <name type="scientific">Neonectria magnoliae</name>
    <dbReference type="NCBI Taxonomy" id="2732573"/>
    <lineage>
        <taxon>Eukaryota</taxon>
        <taxon>Fungi</taxon>
        <taxon>Dikarya</taxon>
        <taxon>Ascomycota</taxon>
        <taxon>Pezizomycotina</taxon>
        <taxon>Sordariomycetes</taxon>
        <taxon>Hypocreomycetidae</taxon>
        <taxon>Hypocreales</taxon>
        <taxon>Nectriaceae</taxon>
        <taxon>Neonectria</taxon>
    </lineage>
</organism>